<comment type="caution">
    <text evidence="1">The sequence shown here is derived from an EMBL/GenBank/DDBJ whole genome shotgun (WGS) entry which is preliminary data.</text>
</comment>
<protein>
    <submittedName>
        <fullName evidence="1">Uncharacterized protein</fullName>
    </submittedName>
</protein>
<reference evidence="1" key="1">
    <citation type="submission" date="2019-08" db="EMBL/GenBank/DDBJ databases">
        <authorList>
            <person name="Kucharzyk K."/>
            <person name="Murdoch R.W."/>
            <person name="Higgins S."/>
            <person name="Loffler F."/>
        </authorList>
    </citation>
    <scope>NUCLEOTIDE SEQUENCE</scope>
</reference>
<organism evidence="1">
    <name type="scientific">bioreactor metagenome</name>
    <dbReference type="NCBI Taxonomy" id="1076179"/>
    <lineage>
        <taxon>unclassified sequences</taxon>
        <taxon>metagenomes</taxon>
        <taxon>ecological metagenomes</taxon>
    </lineage>
</organism>
<gene>
    <name evidence="1" type="ORF">SDC9_204021</name>
</gene>
<proteinExistence type="predicted"/>
<dbReference type="EMBL" id="VSSQ01126554">
    <property type="protein sequence ID" value="MPN56333.1"/>
    <property type="molecule type" value="Genomic_DNA"/>
</dbReference>
<sequence>MKHVSCNALWQRLHLLNVLQEHGVPCTNSMKPALGGRTSQLSYPASTAVAKVQFLYPQPFQLNDAHLKAHLLSLGKMGTTTYSGHRFPISLTYGPDHGEDARVGTANQQAHLILMFHH</sequence>
<evidence type="ECO:0000313" key="1">
    <source>
        <dbReference type="EMBL" id="MPN56333.1"/>
    </source>
</evidence>
<dbReference type="AlphaFoldDB" id="A0A645J9Z2"/>
<accession>A0A645J9Z2</accession>
<name>A0A645J9Z2_9ZZZZ</name>